<evidence type="ECO:0000256" key="9">
    <source>
        <dbReference type="ARBA" id="ARBA00022842"/>
    </source>
</evidence>
<comment type="cofactor">
    <cofactor evidence="2">
        <name>Mn(2+)</name>
        <dbReference type="ChEBI" id="CHEBI:29035"/>
    </cofactor>
</comment>
<evidence type="ECO:0000256" key="10">
    <source>
        <dbReference type="ARBA" id="ARBA00023211"/>
    </source>
</evidence>
<keyword evidence="13" id="KW-1185">Reference proteome</keyword>
<evidence type="ECO:0000313" key="13">
    <source>
        <dbReference type="Proteomes" id="UP000515240"/>
    </source>
</evidence>
<keyword evidence="10" id="KW-0464">Manganese</keyword>
<dbReference type="SMART" id="SM00990">
    <property type="entry name" value="VRR_NUC"/>
    <property type="match status" value="1"/>
</dbReference>
<dbReference type="GO" id="GO:0003676">
    <property type="term" value="F:nucleic acid binding"/>
    <property type="evidence" value="ECO:0007669"/>
    <property type="project" value="InterPro"/>
</dbReference>
<dbReference type="GO" id="GO:0046872">
    <property type="term" value="F:metal ion binding"/>
    <property type="evidence" value="ECO:0007669"/>
    <property type="project" value="UniProtKB-KW"/>
</dbReference>
<evidence type="ECO:0000313" key="12">
    <source>
        <dbReference type="EMBL" id="QMV72427.1"/>
    </source>
</evidence>
<name>A0A7G5EEK2_9BURK</name>
<dbReference type="InterPro" id="IPR040603">
    <property type="entry name" value="FAN1_SAP_bact"/>
</dbReference>
<dbReference type="AlphaFoldDB" id="A0A7G5EEK2"/>
<keyword evidence="9" id="KW-0460">Magnesium</keyword>
<reference evidence="12 13" key="1">
    <citation type="journal article" date="2020" name="G3 (Bethesda)">
        <title>CeMbio - The Caenorhabditis elegans Microbiome Resource.</title>
        <authorList>
            <person name="Dirksen P."/>
            <person name="Assie A."/>
            <person name="Zimmermann J."/>
            <person name="Zhang F."/>
            <person name="Tietje A.M."/>
            <person name="Marsh S.A."/>
            <person name="Felix M.A."/>
            <person name="Shapira M."/>
            <person name="Kaleta C."/>
            <person name="Schulenburg H."/>
            <person name="Samuel B."/>
        </authorList>
    </citation>
    <scope>NUCLEOTIDE SEQUENCE [LARGE SCALE GENOMIC DNA]</scope>
    <source>
        <strain evidence="12 13">BIGb0172</strain>
    </source>
</reference>
<dbReference type="PANTHER" id="PTHR15749:SF4">
    <property type="entry name" value="FANCONI-ASSOCIATED NUCLEASE 1"/>
    <property type="match status" value="1"/>
</dbReference>
<dbReference type="EC" id="3.1.4.1" evidence="5"/>
<dbReference type="KEGG" id="cpis:HS961_06030"/>
<evidence type="ECO:0000256" key="1">
    <source>
        <dbReference type="ARBA" id="ARBA00000983"/>
    </source>
</evidence>
<keyword evidence="6" id="KW-0540">Nuclease</keyword>
<dbReference type="EMBL" id="CP058554">
    <property type="protein sequence ID" value="QMV72427.1"/>
    <property type="molecule type" value="Genomic_DNA"/>
</dbReference>
<dbReference type="Pfam" id="PF18081">
    <property type="entry name" value="FANC_SAP"/>
    <property type="match status" value="1"/>
</dbReference>
<dbReference type="GO" id="GO:0036297">
    <property type="term" value="P:interstrand cross-link repair"/>
    <property type="evidence" value="ECO:0007669"/>
    <property type="project" value="InterPro"/>
</dbReference>
<comment type="similarity">
    <text evidence="4">Belongs to the FAN1 family.</text>
</comment>
<dbReference type="Pfam" id="PF21315">
    <property type="entry name" value="FAN1_HTH"/>
    <property type="match status" value="1"/>
</dbReference>
<sequence length="608" mass="68764">MLAPHRYYYLHNFERALQWLGQRYGDVLDAREQQFLADFAQAPMQSQALMVRMLMRRGPWFRADKLVYDEIPDVHAAAQPLLALGWIDADADMALAELFALHTKPELLQIFANAGLARSLRKADMLAQLAQWAQPSDPSSEQEAQEQLQPYHRWHPQAEHAAWRVTVGELAEGLRLMFFGNLHQDWSEFVLADLGIFKYETVAFDAQSRAFQNRADVQGYRQLQQWRQAVDEDEDRQALMDALAAWRSANPWLQQRHAKVLLRLGQACERSQSWALAEQAYAASPYPGARHRRMRVLERMERFDEALALASAAAQQPESDEESQRLARMLPRLRRHLGQRSASRRALKPEVAQLREDVALDRVLRLPRMAHGMAAMDALSDAAALEAALRAGEAIEAMEAAGATQAPEGLRLMAVEYALRDHWHRDDAPVFYVENALINSLFGLLCWPAIFAPLPGAFFHPFQAGPADVYAPDFVARRAALFGACLAMLDDGSYAEVIRQRFADKAGLQSPFVFWGTLTDALLAHALACIPAAHLKLLFQRLLGNLQANRTGFPDLVRFWPLERRYQLVEVKGPGDKLQDNQIRWLEYCAAHGIPVGVCHVQWREAGA</sequence>
<organism evidence="12 13">
    <name type="scientific">Comamonas piscis</name>
    <dbReference type="NCBI Taxonomy" id="1562974"/>
    <lineage>
        <taxon>Bacteria</taxon>
        <taxon>Pseudomonadati</taxon>
        <taxon>Pseudomonadota</taxon>
        <taxon>Betaproteobacteria</taxon>
        <taxon>Burkholderiales</taxon>
        <taxon>Comamonadaceae</taxon>
        <taxon>Comamonas</taxon>
    </lineage>
</organism>
<dbReference type="InterPro" id="IPR033315">
    <property type="entry name" value="Fan1-like"/>
</dbReference>
<keyword evidence="7" id="KW-0479">Metal-binding</keyword>
<dbReference type="PANTHER" id="PTHR15749">
    <property type="entry name" value="FANCONI-ASSOCIATED NUCLEASE 1"/>
    <property type="match status" value="1"/>
</dbReference>
<dbReference type="InterPro" id="IPR014883">
    <property type="entry name" value="VRR_NUC"/>
</dbReference>
<dbReference type="GO" id="GO:0004528">
    <property type="term" value="F:phosphodiesterase I activity"/>
    <property type="evidence" value="ECO:0007669"/>
    <property type="project" value="UniProtKB-EC"/>
</dbReference>
<dbReference type="Proteomes" id="UP000515240">
    <property type="component" value="Chromosome"/>
</dbReference>
<comment type="catalytic activity">
    <reaction evidence="1">
        <text>Hydrolytically removes 5'-nucleotides successively from the 3'-hydroxy termini of 3'-hydroxy-terminated oligonucleotides.</text>
        <dbReference type="EC" id="3.1.4.1"/>
    </reaction>
</comment>
<evidence type="ECO:0000256" key="7">
    <source>
        <dbReference type="ARBA" id="ARBA00022723"/>
    </source>
</evidence>
<protein>
    <recommendedName>
        <fullName evidence="5">phosphodiesterase I</fullName>
        <ecNumber evidence="5">3.1.4.1</ecNumber>
    </recommendedName>
</protein>
<evidence type="ECO:0000256" key="8">
    <source>
        <dbReference type="ARBA" id="ARBA00022801"/>
    </source>
</evidence>
<evidence type="ECO:0000256" key="4">
    <source>
        <dbReference type="ARBA" id="ARBA00005533"/>
    </source>
</evidence>
<evidence type="ECO:0000256" key="2">
    <source>
        <dbReference type="ARBA" id="ARBA00001936"/>
    </source>
</evidence>
<evidence type="ECO:0000259" key="11">
    <source>
        <dbReference type="SMART" id="SM00990"/>
    </source>
</evidence>
<gene>
    <name evidence="12" type="ORF">HS961_06030</name>
</gene>
<dbReference type="RefSeq" id="WP_182326846.1">
    <property type="nucleotide sequence ID" value="NZ_CP058554.1"/>
</dbReference>
<dbReference type="Gene3D" id="3.40.1350.10">
    <property type="match status" value="1"/>
</dbReference>
<feature type="domain" description="VRR-NUC" evidence="11">
    <location>
        <begin position="489"/>
        <end position="603"/>
    </location>
</feature>
<keyword evidence="8" id="KW-0378">Hydrolase</keyword>
<evidence type="ECO:0000256" key="5">
    <source>
        <dbReference type="ARBA" id="ARBA00012029"/>
    </source>
</evidence>
<dbReference type="InterPro" id="IPR011856">
    <property type="entry name" value="tRNA_endonuc-like_dom_sf"/>
</dbReference>
<comment type="cofactor">
    <cofactor evidence="3">
        <name>Mg(2+)</name>
        <dbReference type="ChEBI" id="CHEBI:18420"/>
    </cofactor>
</comment>
<dbReference type="InterPro" id="IPR049125">
    <property type="entry name" value="FAN1-like_WH"/>
</dbReference>
<evidence type="ECO:0000256" key="6">
    <source>
        <dbReference type="ARBA" id="ARBA00022722"/>
    </source>
</evidence>
<accession>A0A7G5EEK2</accession>
<dbReference type="Pfam" id="PF08774">
    <property type="entry name" value="VRR_NUC"/>
    <property type="match status" value="1"/>
</dbReference>
<proteinExistence type="inferred from homology"/>
<evidence type="ECO:0000256" key="3">
    <source>
        <dbReference type="ARBA" id="ARBA00001946"/>
    </source>
</evidence>